<evidence type="ECO:0000313" key="2">
    <source>
        <dbReference type="Proteomes" id="UP001153365"/>
    </source>
</evidence>
<comment type="caution">
    <text evidence="1">The sequence shown here is derived from an EMBL/GenBank/DDBJ whole genome shotgun (WGS) entry which is preliminary data.</text>
</comment>
<reference evidence="1" key="1">
    <citation type="submission" date="2022-06" db="EMBL/GenBank/DDBJ databases">
        <authorList>
            <consortium name="SYNGENTA / RWTH Aachen University"/>
        </authorList>
    </citation>
    <scope>NUCLEOTIDE SEQUENCE</scope>
</reference>
<gene>
    <name evidence="1" type="ORF">PPACK8108_LOCUS20085</name>
</gene>
<sequence length="126" mass="13304">MQEPVGGIPRPTASSLVTIRNRGGSTSSNCSGAPSSSTHFLFQRANWPLPTLSNNLTFISDSPTISSNQQLSDLSVLSSFKPAAKLFWRPSTVSPKLGSSVSGLNIRKDQGSKGGVYGLPMIEHGD</sequence>
<protein>
    <submittedName>
        <fullName evidence="1">Uncharacterized protein</fullName>
    </submittedName>
</protein>
<dbReference type="AlphaFoldDB" id="A0AAV0BGP7"/>
<dbReference type="Proteomes" id="UP001153365">
    <property type="component" value="Unassembled WGS sequence"/>
</dbReference>
<evidence type="ECO:0000313" key="1">
    <source>
        <dbReference type="EMBL" id="CAH7685540.1"/>
    </source>
</evidence>
<proteinExistence type="predicted"/>
<name>A0AAV0BGP7_PHAPC</name>
<accession>A0AAV0BGP7</accession>
<organism evidence="1 2">
    <name type="scientific">Phakopsora pachyrhizi</name>
    <name type="common">Asian soybean rust disease fungus</name>
    <dbReference type="NCBI Taxonomy" id="170000"/>
    <lineage>
        <taxon>Eukaryota</taxon>
        <taxon>Fungi</taxon>
        <taxon>Dikarya</taxon>
        <taxon>Basidiomycota</taxon>
        <taxon>Pucciniomycotina</taxon>
        <taxon>Pucciniomycetes</taxon>
        <taxon>Pucciniales</taxon>
        <taxon>Phakopsoraceae</taxon>
        <taxon>Phakopsora</taxon>
    </lineage>
</organism>
<keyword evidence="2" id="KW-1185">Reference proteome</keyword>
<dbReference type="EMBL" id="CALTRL010005729">
    <property type="protein sequence ID" value="CAH7685540.1"/>
    <property type="molecule type" value="Genomic_DNA"/>
</dbReference>